<dbReference type="EMBL" id="FRBY01000001">
    <property type="protein sequence ID" value="SHL26852.1"/>
    <property type="molecule type" value="Genomic_DNA"/>
</dbReference>
<reference evidence="2" key="1">
    <citation type="submission" date="2016-11" db="EMBL/GenBank/DDBJ databases">
        <authorList>
            <person name="Varghese N."/>
            <person name="Submissions S."/>
        </authorList>
    </citation>
    <scope>NUCLEOTIDE SEQUENCE [LARGE SCALE GENOMIC DNA]</scope>
    <source>
        <strain evidence="2">DSM 1811</strain>
    </source>
</reference>
<proteinExistence type="predicted"/>
<protein>
    <submittedName>
        <fullName evidence="1">Uncharacterized protein</fullName>
    </submittedName>
</protein>
<name>A0A1M6Z8Q7_9FLAO</name>
<organism evidence="1 2">
    <name type="scientific">Flavobacterium saccharophilum</name>
    <dbReference type="NCBI Taxonomy" id="29534"/>
    <lineage>
        <taxon>Bacteria</taxon>
        <taxon>Pseudomonadati</taxon>
        <taxon>Bacteroidota</taxon>
        <taxon>Flavobacteriia</taxon>
        <taxon>Flavobacteriales</taxon>
        <taxon>Flavobacteriaceae</taxon>
        <taxon>Flavobacterium</taxon>
    </lineage>
</organism>
<evidence type="ECO:0000313" key="1">
    <source>
        <dbReference type="EMBL" id="SHL26852.1"/>
    </source>
</evidence>
<keyword evidence="2" id="KW-1185">Reference proteome</keyword>
<accession>A0A1M6Z8Q7</accession>
<sequence>MSRLSTFDFMTFKLKQYETYIKNMASEKRPR</sequence>
<dbReference type="AlphaFoldDB" id="A0A1M6Z8Q7"/>
<gene>
    <name evidence="1" type="ORF">SAMN05444366_0165</name>
</gene>
<evidence type="ECO:0000313" key="2">
    <source>
        <dbReference type="Proteomes" id="UP000184121"/>
    </source>
</evidence>
<dbReference type="Proteomes" id="UP000184121">
    <property type="component" value="Unassembled WGS sequence"/>
</dbReference>